<evidence type="ECO:0000313" key="7">
    <source>
        <dbReference type="Proteomes" id="UP000586346"/>
    </source>
</evidence>
<dbReference type="Proteomes" id="UP000185597">
    <property type="component" value="Unassembled WGS sequence"/>
</dbReference>
<reference evidence="4 6" key="2">
    <citation type="submission" date="2017-03" db="EMBL/GenBank/DDBJ databases">
        <authorList>
            <person name="Afonso C.L."/>
            <person name="Miller P.J."/>
            <person name="Scott M.A."/>
            <person name="Spackman E."/>
            <person name="Goraichik I."/>
            <person name="Dimitrov K.M."/>
            <person name="Suarez D.L."/>
            <person name="Swayne D.E."/>
        </authorList>
    </citation>
    <scope>NUCLEOTIDE SEQUENCE [LARGE SCALE GENOMIC DNA]</scope>
    <source>
        <strain evidence="4 6">ATCC 51113</strain>
    </source>
</reference>
<dbReference type="EMBL" id="JACLAH010000001">
    <property type="protein sequence ID" value="MBC2645957.1"/>
    <property type="molecule type" value="Genomic_DNA"/>
</dbReference>
<dbReference type="OrthoDB" id="6636950at2"/>
<dbReference type="RefSeq" id="WP_048233519.1">
    <property type="nucleotide sequence ID" value="NZ_CBDITX010000013.1"/>
</dbReference>
<name>A0A1R0G292_CITBR</name>
<comment type="caution">
    <text evidence="4">The sequence shown here is derived from an EMBL/GenBank/DDBJ whole genome shotgun (WGS) entry which is preliminary data.</text>
</comment>
<keyword evidence="7" id="KW-1185">Reference proteome</keyword>
<organism evidence="4 6">
    <name type="scientific">Citrobacter braakii</name>
    <dbReference type="NCBI Taxonomy" id="57706"/>
    <lineage>
        <taxon>Bacteria</taxon>
        <taxon>Pseudomonadati</taxon>
        <taxon>Pseudomonadota</taxon>
        <taxon>Gammaproteobacteria</taxon>
        <taxon>Enterobacterales</taxon>
        <taxon>Enterobacteriaceae</taxon>
        <taxon>Citrobacter</taxon>
        <taxon>Citrobacter freundii complex</taxon>
    </lineage>
</organism>
<proteinExistence type="predicted"/>
<evidence type="ECO:0000313" key="4">
    <source>
        <dbReference type="EMBL" id="OQM43662.1"/>
    </source>
</evidence>
<sequence length="97" mass="10939">MNNGKNERFRVYLSSFDADIAALTEACKSISNSLNSVLESTKREGFINPIQVFIDSLTLNQPETHSNIWVAVNSSWQIAEEARLKLEKFGYKTGEII</sequence>
<evidence type="ECO:0000313" key="5">
    <source>
        <dbReference type="Proteomes" id="UP000185597"/>
    </source>
</evidence>
<dbReference type="Proteomes" id="UP000192573">
    <property type="component" value="Unassembled WGS sequence"/>
</dbReference>
<evidence type="ECO:0000313" key="2">
    <source>
        <dbReference type="EMBL" id="MBD3121995.1"/>
    </source>
</evidence>
<accession>A0A1R0G292</accession>
<dbReference type="Proteomes" id="UP000586346">
    <property type="component" value="Unassembled WGS sequence"/>
</dbReference>
<evidence type="ECO:0000313" key="1">
    <source>
        <dbReference type="EMBL" id="MBC2645957.1"/>
    </source>
</evidence>
<dbReference type="EMBL" id="MTCP01000001">
    <property type="protein sequence ID" value="OLY71013.1"/>
    <property type="molecule type" value="Genomic_DNA"/>
</dbReference>
<evidence type="ECO:0000313" key="3">
    <source>
        <dbReference type="EMBL" id="OLY71013.1"/>
    </source>
</evidence>
<dbReference type="AlphaFoldDB" id="A0A1R0G292"/>
<dbReference type="EMBL" id="NAEW01000001">
    <property type="protein sequence ID" value="OQM43662.1"/>
    <property type="molecule type" value="Genomic_DNA"/>
</dbReference>
<protein>
    <submittedName>
        <fullName evidence="4">Uncharacterized protein</fullName>
    </submittedName>
</protein>
<evidence type="ECO:0000313" key="6">
    <source>
        <dbReference type="Proteomes" id="UP000192573"/>
    </source>
</evidence>
<gene>
    <name evidence="3" type="ORF">BWD41_04980</name>
    <name evidence="4" type="ORF">BZK42_01930</name>
    <name evidence="1" type="ORF">H6P72_04840</name>
    <name evidence="2" type="ORF">ID160_04850</name>
</gene>
<reference evidence="1 7" key="3">
    <citation type="submission" date="2020-08" db="EMBL/GenBank/DDBJ databases">
        <title>Emergence and comparative genomics analysis of Citrobacter in Fennec fox imported from North Africa to China.</title>
        <authorList>
            <person name="Zheng B."/>
        </authorList>
    </citation>
    <scope>NUCLEOTIDE SEQUENCE [LARGE SCALE GENOMIC DNA]</scope>
    <source>
        <strain evidence="1 7">FF371</strain>
    </source>
</reference>
<reference evidence="2" key="4">
    <citation type="submission" date="2020-09" db="EMBL/GenBank/DDBJ databases">
        <title>Characterization of IncC plasmids in Enterobacterales of food-producing animals originating from China.</title>
        <authorList>
            <person name="Zhang Y."/>
            <person name="Lei C.-W."/>
        </authorList>
    </citation>
    <scope>NUCLEOTIDE SEQUENCE</scope>
    <source>
        <strain evidence="2">CC1</strain>
    </source>
</reference>
<dbReference type="Proteomes" id="UP000605024">
    <property type="component" value="Unassembled WGS sequence"/>
</dbReference>
<dbReference type="EMBL" id="JACXSK010000001">
    <property type="protein sequence ID" value="MBD3121995.1"/>
    <property type="molecule type" value="Genomic_DNA"/>
</dbReference>
<reference evidence="3 5" key="1">
    <citation type="submission" date="2017-01" db="EMBL/GenBank/DDBJ databases">
        <title>First report of the plasmid-mediated mcr-1 gene in Citrobacter freudii.</title>
        <authorList>
            <person name="Liu J."/>
            <person name="Yang Y."/>
            <person name="Li Y."/>
            <person name="Liu D."/>
            <person name="Tuo H."/>
            <person name="Davis M."/>
            <person name="Zhang A."/>
        </authorList>
    </citation>
    <scope>NUCLEOTIDE SEQUENCE [LARGE SCALE GENOMIC DNA]</scope>
    <source>
        <strain evidence="3 5">SCC4</strain>
    </source>
</reference>